<accession>A0A9P5TZ96</accession>
<gene>
    <name evidence="2" type="ORF">BDP27DRAFT_1385520</name>
</gene>
<dbReference type="Pfam" id="PF20722">
    <property type="entry name" value="DUF6830"/>
    <property type="match status" value="1"/>
</dbReference>
<protein>
    <recommendedName>
        <fullName evidence="1">DUF6830 domain-containing protein</fullName>
    </recommendedName>
</protein>
<dbReference type="InterPro" id="IPR049233">
    <property type="entry name" value="DUF6830"/>
</dbReference>
<organism evidence="2 3">
    <name type="scientific">Rhodocollybia butyracea</name>
    <dbReference type="NCBI Taxonomy" id="206335"/>
    <lineage>
        <taxon>Eukaryota</taxon>
        <taxon>Fungi</taxon>
        <taxon>Dikarya</taxon>
        <taxon>Basidiomycota</taxon>
        <taxon>Agaricomycotina</taxon>
        <taxon>Agaricomycetes</taxon>
        <taxon>Agaricomycetidae</taxon>
        <taxon>Agaricales</taxon>
        <taxon>Marasmiineae</taxon>
        <taxon>Omphalotaceae</taxon>
        <taxon>Rhodocollybia</taxon>
    </lineage>
</organism>
<evidence type="ECO:0000313" key="3">
    <source>
        <dbReference type="Proteomes" id="UP000772434"/>
    </source>
</evidence>
<dbReference type="EMBL" id="JADNRY010000234">
    <property type="protein sequence ID" value="KAF9060616.1"/>
    <property type="molecule type" value="Genomic_DNA"/>
</dbReference>
<comment type="caution">
    <text evidence="2">The sequence shown here is derived from an EMBL/GenBank/DDBJ whole genome shotgun (WGS) entry which is preliminary data.</text>
</comment>
<evidence type="ECO:0000259" key="1">
    <source>
        <dbReference type="Pfam" id="PF20722"/>
    </source>
</evidence>
<keyword evidence="3" id="KW-1185">Reference proteome</keyword>
<dbReference type="AlphaFoldDB" id="A0A9P5TZ96"/>
<sequence length="390" mass="44769">MAHHDVAGGIEPFWKDFPLTDIHDCITPDILHQCYQGVFKHLLKWVQEIVGENELDERFQVLPPTCGVRHFKKGIADFSQVTGTEHKHIARILLASLTGKVDQRGIVACKALLNFIHLAQYPSHDEDTLGYMDLELNVWHKNKAYFVEQQTTKDQINIPKFHSLLHYVNSIKWLGTTDNYNTEAFERFHIDMAKEAWDATNKRDHFPQMTQWLSRQEKISSFDFYRNWINSTSTNQDRFRTVIKEPPLLLLPVLTNIRIAKHPHETKKSLNAIANSHNAPGFIPALKLYINSLLPKEGQVTKAEALSIGCLPFTLLDVWHHFKFTPVNLFDDASDVPKEIVRAAPSSIKKNSKSKSKSRYDTVIILINDEAESTAVRGCRVARLRTWAKI</sequence>
<dbReference type="Proteomes" id="UP000772434">
    <property type="component" value="Unassembled WGS sequence"/>
</dbReference>
<reference evidence="2" key="1">
    <citation type="submission" date="2020-11" db="EMBL/GenBank/DDBJ databases">
        <authorList>
            <consortium name="DOE Joint Genome Institute"/>
            <person name="Ahrendt S."/>
            <person name="Riley R."/>
            <person name="Andreopoulos W."/>
            <person name="Labutti K."/>
            <person name="Pangilinan J."/>
            <person name="Ruiz-Duenas F.J."/>
            <person name="Barrasa J.M."/>
            <person name="Sanchez-Garcia M."/>
            <person name="Camarero S."/>
            <person name="Miyauchi S."/>
            <person name="Serrano A."/>
            <person name="Linde D."/>
            <person name="Babiker R."/>
            <person name="Drula E."/>
            <person name="Ayuso-Fernandez I."/>
            <person name="Pacheco R."/>
            <person name="Padilla G."/>
            <person name="Ferreira P."/>
            <person name="Barriuso J."/>
            <person name="Kellner H."/>
            <person name="Castanera R."/>
            <person name="Alfaro M."/>
            <person name="Ramirez L."/>
            <person name="Pisabarro A.G."/>
            <person name="Kuo A."/>
            <person name="Tritt A."/>
            <person name="Lipzen A."/>
            <person name="He G."/>
            <person name="Yan M."/>
            <person name="Ng V."/>
            <person name="Cullen D."/>
            <person name="Martin F."/>
            <person name="Rosso M.-N."/>
            <person name="Henrissat B."/>
            <person name="Hibbett D."/>
            <person name="Martinez A.T."/>
            <person name="Grigoriev I.V."/>
        </authorList>
    </citation>
    <scope>NUCLEOTIDE SEQUENCE</scope>
    <source>
        <strain evidence="2">AH 40177</strain>
    </source>
</reference>
<dbReference type="Pfam" id="PF18759">
    <property type="entry name" value="Plavaka"/>
    <property type="match status" value="1"/>
</dbReference>
<evidence type="ECO:0000313" key="2">
    <source>
        <dbReference type="EMBL" id="KAF9060616.1"/>
    </source>
</evidence>
<dbReference type="InterPro" id="IPR041078">
    <property type="entry name" value="Plavaka"/>
</dbReference>
<dbReference type="OrthoDB" id="3232941at2759"/>
<name>A0A9P5TZ96_9AGAR</name>
<feature type="domain" description="DUF6830" evidence="1">
    <location>
        <begin position="243"/>
        <end position="370"/>
    </location>
</feature>
<proteinExistence type="predicted"/>